<dbReference type="InterPro" id="IPR015943">
    <property type="entry name" value="WD40/YVTN_repeat-like_dom_sf"/>
</dbReference>
<name>A0ABP7WIS2_9ACTN</name>
<keyword evidence="2" id="KW-1185">Reference proteome</keyword>
<comment type="caution">
    <text evidence="1">The sequence shown here is derived from an EMBL/GenBank/DDBJ whole genome shotgun (WGS) entry which is preliminary data.</text>
</comment>
<reference evidence="2" key="1">
    <citation type="journal article" date="2019" name="Int. J. Syst. Evol. Microbiol.">
        <title>The Global Catalogue of Microorganisms (GCM) 10K type strain sequencing project: providing services to taxonomists for standard genome sequencing and annotation.</title>
        <authorList>
            <consortium name="The Broad Institute Genomics Platform"/>
            <consortium name="The Broad Institute Genome Sequencing Center for Infectious Disease"/>
            <person name="Wu L."/>
            <person name="Ma J."/>
        </authorList>
    </citation>
    <scope>NUCLEOTIDE SEQUENCE [LARGE SCALE GENOMIC DNA]</scope>
    <source>
        <strain evidence="2">JCM 16702</strain>
    </source>
</reference>
<dbReference type="Proteomes" id="UP001500683">
    <property type="component" value="Unassembled WGS sequence"/>
</dbReference>
<evidence type="ECO:0000313" key="1">
    <source>
        <dbReference type="EMBL" id="GAA4089298.1"/>
    </source>
</evidence>
<protein>
    <submittedName>
        <fullName evidence="1">Uncharacterized protein</fullName>
    </submittedName>
</protein>
<dbReference type="EMBL" id="BAAAZG010000044">
    <property type="protein sequence ID" value="GAA4089298.1"/>
    <property type="molecule type" value="Genomic_DNA"/>
</dbReference>
<proteinExistence type="predicted"/>
<accession>A0ABP7WIS2</accession>
<dbReference type="Gene3D" id="2.130.10.10">
    <property type="entry name" value="YVTN repeat-like/Quinoprotein amine dehydrogenase"/>
    <property type="match status" value="1"/>
</dbReference>
<sequence>MGERADDHDKVWVLRGVGVEYDLCCADCGQDDGQPELIVACEGCVDRADDDAVVAVVGEPEVRRRPEPVDGSVDVRRLPFAPLDVAPVADRAGEWLLLDGSRLVRWNADTGEVVGTCDVRLPDMDSRRTPRDAPRYRLHASPDGAYAAVVVDFGRYGTVVETSTGRTPMRLDRGHYHVEQTPFPAAFTRVDGQVLLAHGSGWNRVDLSDPATGENVTPREFEPPGKKRTPHYLDYFYGTLCPSPDGRWMASDGWVWAPVGLPRLWDAHAWRHENVYESEDGASVRDLRLVPYNWNVPMCWLDESRFAISGIGRDDQAMIPGVEIFSAESGTRIARFAGPEGRLHADGRRLYSSDPDSLRIWDHKTGELTGEVPGFVPTHHHPADNRLAELDADLLRLWRAG</sequence>
<gene>
    <name evidence="1" type="ORF">GCM10022214_57350</name>
</gene>
<dbReference type="SUPFAM" id="SSF50998">
    <property type="entry name" value="Quinoprotein alcohol dehydrogenase-like"/>
    <property type="match status" value="1"/>
</dbReference>
<evidence type="ECO:0000313" key="2">
    <source>
        <dbReference type="Proteomes" id="UP001500683"/>
    </source>
</evidence>
<organism evidence="1 2">
    <name type="scientific">Actinomadura miaoliensis</name>
    <dbReference type="NCBI Taxonomy" id="430685"/>
    <lineage>
        <taxon>Bacteria</taxon>
        <taxon>Bacillati</taxon>
        <taxon>Actinomycetota</taxon>
        <taxon>Actinomycetes</taxon>
        <taxon>Streptosporangiales</taxon>
        <taxon>Thermomonosporaceae</taxon>
        <taxon>Actinomadura</taxon>
    </lineage>
</organism>
<dbReference type="InterPro" id="IPR011047">
    <property type="entry name" value="Quinoprotein_ADH-like_sf"/>
</dbReference>